<name>A0A438NCK6_EXOME</name>
<comment type="caution">
    <text evidence="1">The sequence shown here is derived from an EMBL/GenBank/DDBJ whole genome shotgun (WGS) entry which is preliminary data.</text>
</comment>
<accession>A0A438NCK6</accession>
<sequence length="124" mass="13924">MPRFAFGLGVPHDAKRLVDLEVAWKESLIEAKLVAATFDGCDPTFLRYFDKSHAKLVQDMFRTIANIDLSADLSAANMEQYLPPRNWQINADFSKLKIYYGTAPELPPDRRQDLGCGFGITASL</sequence>
<evidence type="ECO:0000313" key="2">
    <source>
        <dbReference type="Proteomes" id="UP000288859"/>
    </source>
</evidence>
<evidence type="ECO:0000313" key="1">
    <source>
        <dbReference type="EMBL" id="RVX73403.1"/>
    </source>
</evidence>
<dbReference type="OrthoDB" id="4138657at2759"/>
<gene>
    <name evidence="1" type="ORF">B0A52_03045</name>
</gene>
<proteinExistence type="predicted"/>
<dbReference type="VEuPathDB" id="FungiDB:PV10_02758"/>
<dbReference type="EMBL" id="NAJM01000008">
    <property type="protein sequence ID" value="RVX73403.1"/>
    <property type="molecule type" value="Genomic_DNA"/>
</dbReference>
<protein>
    <submittedName>
        <fullName evidence="1">Uncharacterized protein</fullName>
    </submittedName>
</protein>
<dbReference type="Proteomes" id="UP000288859">
    <property type="component" value="Unassembled WGS sequence"/>
</dbReference>
<organism evidence="1 2">
    <name type="scientific">Exophiala mesophila</name>
    <name type="common">Black yeast-like fungus</name>
    <dbReference type="NCBI Taxonomy" id="212818"/>
    <lineage>
        <taxon>Eukaryota</taxon>
        <taxon>Fungi</taxon>
        <taxon>Dikarya</taxon>
        <taxon>Ascomycota</taxon>
        <taxon>Pezizomycotina</taxon>
        <taxon>Eurotiomycetes</taxon>
        <taxon>Chaetothyriomycetidae</taxon>
        <taxon>Chaetothyriales</taxon>
        <taxon>Herpotrichiellaceae</taxon>
        <taxon>Exophiala</taxon>
    </lineage>
</organism>
<reference evidence="1 2" key="1">
    <citation type="submission" date="2017-03" db="EMBL/GenBank/DDBJ databases">
        <title>Genomes of endolithic fungi from Antarctica.</title>
        <authorList>
            <person name="Coleine C."/>
            <person name="Masonjones S."/>
            <person name="Stajich J.E."/>
        </authorList>
    </citation>
    <scope>NUCLEOTIDE SEQUENCE [LARGE SCALE GENOMIC DNA]</scope>
    <source>
        <strain evidence="1 2">CCFEE 6314</strain>
    </source>
</reference>
<dbReference type="AlphaFoldDB" id="A0A438NCK6"/>